<dbReference type="Proteomes" id="UP000000391">
    <property type="component" value="Plasmid pMETEV01"/>
</dbReference>
<evidence type="ECO:0000313" key="1">
    <source>
        <dbReference type="EMBL" id="ADI75154.1"/>
    </source>
</evidence>
<keyword evidence="2" id="KW-1185">Reference proteome</keyword>
<protein>
    <submittedName>
        <fullName evidence="1">Uncharacterized protein</fullName>
    </submittedName>
</protein>
<keyword evidence="1" id="KW-0614">Plasmid</keyword>
<accession>D7EC32</accession>
<dbReference type="AlphaFoldDB" id="D7EC32"/>
<gene>
    <name evidence="1" type="ordered locus">Metev_2343</name>
</gene>
<dbReference type="EMBL" id="CP002070">
    <property type="protein sequence ID" value="ADI75154.1"/>
    <property type="molecule type" value="Genomic_DNA"/>
</dbReference>
<evidence type="ECO:0000313" key="2">
    <source>
        <dbReference type="Proteomes" id="UP000000391"/>
    </source>
</evidence>
<dbReference type="KEGG" id="mev:Metev_2343"/>
<dbReference type="HOGENOM" id="CLU_2379400_0_0_2"/>
<organism evidence="1 2">
    <name type="scientific">Methanohalobium evestigatum (strain ATCC BAA-1072 / DSM 3721 / NBRC 107634 / OCM 161 / Z-7303)</name>
    <dbReference type="NCBI Taxonomy" id="644295"/>
    <lineage>
        <taxon>Archaea</taxon>
        <taxon>Methanobacteriati</taxon>
        <taxon>Methanobacteriota</taxon>
        <taxon>Stenosarchaea group</taxon>
        <taxon>Methanomicrobia</taxon>
        <taxon>Methanosarcinales</taxon>
        <taxon>Methanosarcinaceae</taxon>
        <taxon>Methanohalobium</taxon>
    </lineage>
</organism>
<sequence length="94" mass="11283">MKVTVLVVSFKRVGISSTVGHQWLKRWNESENEYFYLYFRNDCLYIQYDHVNSSENITTDIKKLLCLNKNKDLMAKTQNEINITRITYLHLFLM</sequence>
<name>D7EC32_METEZ</name>
<proteinExistence type="predicted"/>
<geneLocation type="plasmid" evidence="1 2">
    <name>pMETEV01</name>
</geneLocation>
<reference evidence="1 2" key="1">
    <citation type="submission" date="2010-06" db="EMBL/GenBank/DDBJ databases">
        <title>Complete sequence plasmid of Methanohalobium evestigatum Z-7303.</title>
        <authorList>
            <consortium name="US DOE Joint Genome Institute"/>
            <person name="Lucas S."/>
            <person name="Copeland A."/>
            <person name="Lapidus A."/>
            <person name="Cheng J.-F."/>
            <person name="Bruce D."/>
            <person name="Goodwin L."/>
            <person name="Pitluck S."/>
            <person name="Saunders E."/>
            <person name="Detter J.C."/>
            <person name="Han C."/>
            <person name="Tapia R."/>
            <person name="Land M."/>
            <person name="Hauser L."/>
            <person name="Kyrpides N."/>
            <person name="Mikhailova N."/>
            <person name="Sieprawska-Lupa M."/>
            <person name="Whitman W.B."/>
            <person name="Anderson I."/>
            <person name="Woyke T."/>
        </authorList>
    </citation>
    <scope>NUCLEOTIDE SEQUENCE [LARGE SCALE GENOMIC DNA]</scope>
    <source>
        <strain evidence="2">ATCC BAA-1072 / DSM 3721 / NBRC 107634 / OCM 161 / Z-7303</strain>
        <plasmid evidence="2">Plasmid pMETEV01</plasmid>
    </source>
</reference>